<dbReference type="AlphaFoldDB" id="A0A6P6B2Q3"/>
<dbReference type="GO" id="GO:0043161">
    <property type="term" value="P:proteasome-mediated ubiquitin-dependent protein catabolic process"/>
    <property type="evidence" value="ECO:0007669"/>
    <property type="project" value="TreeGrafter"/>
</dbReference>
<feature type="domain" description="ZZ-type" evidence="7">
    <location>
        <begin position="303"/>
        <end position="368"/>
    </location>
</feature>
<dbReference type="PANTHER" id="PTHR15898">
    <property type="entry name" value="BIFUNCTIONAL APOPTOSIS REGULATOR"/>
    <property type="match status" value="1"/>
</dbReference>
<proteinExistence type="predicted"/>
<organism evidence="8 9">
    <name type="scientific">Durio zibethinus</name>
    <name type="common">Durian</name>
    <dbReference type="NCBI Taxonomy" id="66656"/>
    <lineage>
        <taxon>Eukaryota</taxon>
        <taxon>Viridiplantae</taxon>
        <taxon>Streptophyta</taxon>
        <taxon>Embryophyta</taxon>
        <taxon>Tracheophyta</taxon>
        <taxon>Spermatophyta</taxon>
        <taxon>Magnoliopsida</taxon>
        <taxon>eudicotyledons</taxon>
        <taxon>Gunneridae</taxon>
        <taxon>Pentapetalae</taxon>
        <taxon>rosids</taxon>
        <taxon>malvids</taxon>
        <taxon>Malvales</taxon>
        <taxon>Malvaceae</taxon>
        <taxon>Helicteroideae</taxon>
        <taxon>Durio</taxon>
    </lineage>
</organism>
<dbReference type="FunFam" id="3.30.40.10:FF:000489">
    <property type="entry name" value="E3 ubiquitin-protein ligase PRT1"/>
    <property type="match status" value="1"/>
</dbReference>
<evidence type="ECO:0000256" key="5">
    <source>
        <dbReference type="SAM" id="MobiDB-lite"/>
    </source>
</evidence>
<keyword evidence="3" id="KW-0862">Zinc</keyword>
<dbReference type="PROSITE" id="PS50135">
    <property type="entry name" value="ZF_ZZ_2"/>
    <property type="match status" value="1"/>
</dbReference>
<evidence type="ECO:0000256" key="4">
    <source>
        <dbReference type="PROSITE-ProRule" id="PRU00228"/>
    </source>
</evidence>
<keyword evidence="2 4" id="KW-0863">Zinc-finger</keyword>
<protein>
    <submittedName>
        <fullName evidence="9">E3 ubiquitin-protein ligase PRT1-like isoform X1</fullName>
    </submittedName>
</protein>
<dbReference type="KEGG" id="dzi:111314393"/>
<reference evidence="9" key="1">
    <citation type="submission" date="2025-08" db="UniProtKB">
        <authorList>
            <consortium name="RefSeq"/>
        </authorList>
    </citation>
    <scope>IDENTIFICATION</scope>
    <source>
        <tissue evidence="9">Fruit stalk</tissue>
    </source>
</reference>
<dbReference type="PROSITE" id="PS00518">
    <property type="entry name" value="ZF_RING_1"/>
    <property type="match status" value="1"/>
</dbReference>
<dbReference type="GO" id="GO:0061630">
    <property type="term" value="F:ubiquitin protein ligase activity"/>
    <property type="evidence" value="ECO:0007669"/>
    <property type="project" value="TreeGrafter"/>
</dbReference>
<keyword evidence="1" id="KW-0479">Metal-binding</keyword>
<evidence type="ECO:0000259" key="6">
    <source>
        <dbReference type="PROSITE" id="PS50089"/>
    </source>
</evidence>
<dbReference type="InterPro" id="IPR000433">
    <property type="entry name" value="Znf_ZZ"/>
</dbReference>
<dbReference type="FunFam" id="3.30.60.90:FF:000014">
    <property type="entry name" value="E3 ubiquitin-protein ligase PRT1"/>
    <property type="match status" value="1"/>
</dbReference>
<dbReference type="GO" id="GO:0008270">
    <property type="term" value="F:zinc ion binding"/>
    <property type="evidence" value="ECO:0007669"/>
    <property type="project" value="UniProtKB-KW"/>
</dbReference>
<dbReference type="RefSeq" id="XP_022771443.1">
    <property type="nucleotide sequence ID" value="XM_022915708.1"/>
</dbReference>
<evidence type="ECO:0000256" key="3">
    <source>
        <dbReference type="ARBA" id="ARBA00022833"/>
    </source>
</evidence>
<dbReference type="OrthoDB" id="6270329at2759"/>
<evidence type="ECO:0000313" key="8">
    <source>
        <dbReference type="Proteomes" id="UP000515121"/>
    </source>
</evidence>
<dbReference type="InterPro" id="IPR043145">
    <property type="entry name" value="Znf_ZZ_sf"/>
</dbReference>
<dbReference type="SMART" id="SM00184">
    <property type="entry name" value="RING"/>
    <property type="match status" value="2"/>
</dbReference>
<keyword evidence="8" id="KW-1185">Reference proteome</keyword>
<dbReference type="Gene3D" id="3.30.60.90">
    <property type="match status" value="1"/>
</dbReference>
<dbReference type="PROSITE" id="PS50089">
    <property type="entry name" value="ZF_RING_2"/>
    <property type="match status" value="2"/>
</dbReference>
<evidence type="ECO:0000313" key="9">
    <source>
        <dbReference type="RefSeq" id="XP_022771443.1"/>
    </source>
</evidence>
<dbReference type="SUPFAM" id="SSF57850">
    <property type="entry name" value="RING/U-box"/>
    <property type="match status" value="3"/>
</dbReference>
<evidence type="ECO:0000256" key="1">
    <source>
        <dbReference type="ARBA" id="ARBA00022723"/>
    </source>
</evidence>
<evidence type="ECO:0000256" key="2">
    <source>
        <dbReference type="ARBA" id="ARBA00022771"/>
    </source>
</evidence>
<dbReference type="InterPro" id="IPR001841">
    <property type="entry name" value="Znf_RING"/>
</dbReference>
<dbReference type="Gene3D" id="3.30.40.10">
    <property type="entry name" value="Zinc/RING finger domain, C3HC4 (zinc finger)"/>
    <property type="match status" value="2"/>
</dbReference>
<feature type="compositionally biased region" description="Polar residues" evidence="5">
    <location>
        <begin position="149"/>
        <end position="163"/>
    </location>
</feature>
<dbReference type="Proteomes" id="UP000515121">
    <property type="component" value="Unplaced"/>
</dbReference>
<accession>A0A6P6B2Q3</accession>
<dbReference type="PANTHER" id="PTHR15898:SF13">
    <property type="entry name" value="BIFUNCTIONAL APOPTOSIS REGULATOR"/>
    <property type="match status" value="1"/>
</dbReference>
<feature type="domain" description="RING-type" evidence="6">
    <location>
        <begin position="186"/>
        <end position="224"/>
    </location>
</feature>
<dbReference type="InterPro" id="IPR017907">
    <property type="entry name" value="Znf_RING_CS"/>
</dbReference>
<name>A0A6P6B2Q3_DURZI</name>
<gene>
    <name evidence="9" type="primary">LOC111314393</name>
</gene>
<dbReference type="InterPro" id="IPR013083">
    <property type="entry name" value="Znf_RING/FYVE/PHD"/>
</dbReference>
<sequence>MDSGESFLTEHQSPVAATNSEEVPDRFVCCVCLDLLYKPIVLHCGHISCFWCVHKSMSSRYESHCPICRNPYSCFPRICQTLQFLLLKLYPIAYKKREDQILEFNGHAHEAEAGGEFNYLRSPAHSFACSDSPSTSKEKLSKPAAQVESHYNGTTWTKENSDGDLNQTKPIAVEQKDQVSVVDLLCTACKQWLFCPVVLNCGHVYCQTCINIPADTMLRCQVCQCLHPRHFPEVCLTLDQFLVAKFPKEYALRRDSVQPKQVSSKHERATTCSMEAGNQDFSPIQLPSKDHLPFSVEPSAYTHIGVGCDACGQMSPIVGDRYKCKDCIEKAGFDLCGDCYNTRPKLPGRFNQRHTPEHKFKLIKRDFV</sequence>
<evidence type="ECO:0000259" key="7">
    <source>
        <dbReference type="PROSITE" id="PS50135"/>
    </source>
</evidence>
<dbReference type="GeneID" id="111314393"/>
<feature type="domain" description="RING-type" evidence="6">
    <location>
        <begin position="29"/>
        <end position="69"/>
    </location>
</feature>
<feature type="region of interest" description="Disordered" evidence="5">
    <location>
        <begin position="130"/>
        <end position="163"/>
    </location>
</feature>